<dbReference type="InterPro" id="IPR029063">
    <property type="entry name" value="SAM-dependent_MTases_sf"/>
</dbReference>
<dbReference type="eggNOG" id="KOG1663">
    <property type="taxonomic scope" value="Eukaryota"/>
</dbReference>
<keyword evidence="5" id="KW-0128">Catecholamine metabolism</keyword>
<evidence type="ECO:0000256" key="5">
    <source>
        <dbReference type="ARBA" id="ARBA00022939"/>
    </source>
</evidence>
<keyword evidence="7" id="KW-0472">Membrane</keyword>
<keyword evidence="9" id="KW-1185">Reference proteome</keyword>
<proteinExistence type="inferred from homology"/>
<evidence type="ECO:0000256" key="4">
    <source>
        <dbReference type="ARBA" id="ARBA00022691"/>
    </source>
</evidence>
<dbReference type="GO" id="GO:0006584">
    <property type="term" value="P:catecholamine metabolic process"/>
    <property type="evidence" value="ECO:0007669"/>
    <property type="project" value="UniProtKB-KW"/>
</dbReference>
<reference evidence="8 9" key="1">
    <citation type="submission" date="2009-11" db="EMBL/GenBank/DDBJ databases">
        <title>Annotation of Allomyces macrogynus ATCC 38327.</title>
        <authorList>
            <consortium name="The Broad Institute Genome Sequencing Platform"/>
            <person name="Russ C."/>
            <person name="Cuomo C."/>
            <person name="Burger G."/>
            <person name="Gray M.W."/>
            <person name="Holland P.W.H."/>
            <person name="King N."/>
            <person name="Lang F.B.F."/>
            <person name="Roger A.J."/>
            <person name="Ruiz-Trillo I."/>
            <person name="Young S.K."/>
            <person name="Zeng Q."/>
            <person name="Gargeya S."/>
            <person name="Fitzgerald M."/>
            <person name="Haas B."/>
            <person name="Abouelleil A."/>
            <person name="Alvarado L."/>
            <person name="Arachchi H.M."/>
            <person name="Berlin A."/>
            <person name="Chapman S.B."/>
            <person name="Gearin G."/>
            <person name="Goldberg J."/>
            <person name="Griggs A."/>
            <person name="Gujja S."/>
            <person name="Hansen M."/>
            <person name="Heiman D."/>
            <person name="Howarth C."/>
            <person name="Larimer J."/>
            <person name="Lui A."/>
            <person name="MacDonald P.J.P."/>
            <person name="McCowen C."/>
            <person name="Montmayeur A."/>
            <person name="Murphy C."/>
            <person name="Neiman D."/>
            <person name="Pearson M."/>
            <person name="Priest M."/>
            <person name="Roberts A."/>
            <person name="Saif S."/>
            <person name="Shea T."/>
            <person name="Sisk P."/>
            <person name="Stolte C."/>
            <person name="Sykes S."/>
            <person name="Wortman J."/>
            <person name="Nusbaum C."/>
            <person name="Birren B."/>
        </authorList>
    </citation>
    <scope>NUCLEOTIDE SEQUENCE [LARGE SCALE GENOMIC DNA]</scope>
    <source>
        <strain evidence="8 9">ATCC 38327</strain>
    </source>
</reference>
<dbReference type="VEuPathDB" id="FungiDB:AMAG_17590"/>
<comment type="similarity">
    <text evidence="6">Belongs to the class I-like SAM-binding methyltransferase superfamily. Cation-dependent O-methyltransferase family.</text>
</comment>
<evidence type="ECO:0000313" key="8">
    <source>
        <dbReference type="EMBL" id="KNE73431.1"/>
    </source>
</evidence>
<dbReference type="Gene3D" id="3.40.50.150">
    <property type="entry name" value="Vaccinia Virus protein VP39"/>
    <property type="match status" value="1"/>
</dbReference>
<keyword evidence="7" id="KW-0812">Transmembrane</keyword>
<accession>A0A0L0TFH1</accession>
<protein>
    <recommendedName>
        <fullName evidence="1">catechol O-methyltransferase</fullName>
        <ecNumber evidence="1">2.1.1.6</ecNumber>
    </recommendedName>
</protein>
<gene>
    <name evidence="8" type="ORF">AMAG_17590</name>
</gene>
<keyword evidence="7" id="KW-1133">Transmembrane helix</keyword>
<keyword evidence="3" id="KW-0808">Transferase</keyword>
<dbReference type="InterPro" id="IPR002935">
    <property type="entry name" value="SAM_O-MeTrfase"/>
</dbReference>
<evidence type="ECO:0000256" key="7">
    <source>
        <dbReference type="SAM" id="Phobius"/>
    </source>
</evidence>
<name>A0A0L0TFH1_ALLM3</name>
<sequence>MHVGDEKGPLVVSKILGNWSPVRTPVSATNPVVMLELGAFLGYSAVLFASALVAKFGHENVRYLSVEVDPLRIEAARAAADHAGLGDVVTVLDGPLENHLPKILAGGELDKSLRLGGHGVDLVFLDHWKDLYQADAERILANGLLSGPGAMMIADNVITPGAPEYLAYIRARKDLDSVHYPTVLEYSDGKVPDGIEVSTLRATPRTE</sequence>
<dbReference type="OrthoDB" id="186626at2759"/>
<dbReference type="Proteomes" id="UP000054350">
    <property type="component" value="Unassembled WGS sequence"/>
</dbReference>
<dbReference type="PANTHER" id="PTHR43836:SF2">
    <property type="entry name" value="CATECHOL O-METHYLTRANSFERASE 1-RELATED"/>
    <property type="match status" value="1"/>
</dbReference>
<dbReference type="STRING" id="578462.A0A0L0TFH1"/>
<evidence type="ECO:0000256" key="2">
    <source>
        <dbReference type="ARBA" id="ARBA00022603"/>
    </source>
</evidence>
<dbReference type="EC" id="2.1.1.6" evidence="1"/>
<dbReference type="PANTHER" id="PTHR43836">
    <property type="entry name" value="CATECHOL O-METHYLTRANSFERASE 1-RELATED"/>
    <property type="match status" value="1"/>
</dbReference>
<dbReference type="GO" id="GO:0016206">
    <property type="term" value="F:catechol O-methyltransferase activity"/>
    <property type="evidence" value="ECO:0007669"/>
    <property type="project" value="UniProtKB-EC"/>
</dbReference>
<feature type="transmembrane region" description="Helical" evidence="7">
    <location>
        <begin position="32"/>
        <end position="54"/>
    </location>
</feature>
<evidence type="ECO:0000256" key="6">
    <source>
        <dbReference type="ARBA" id="ARBA00023453"/>
    </source>
</evidence>
<organism evidence="8 9">
    <name type="scientific">Allomyces macrogynus (strain ATCC 38327)</name>
    <name type="common">Allomyces javanicus var. macrogynus</name>
    <dbReference type="NCBI Taxonomy" id="578462"/>
    <lineage>
        <taxon>Eukaryota</taxon>
        <taxon>Fungi</taxon>
        <taxon>Fungi incertae sedis</taxon>
        <taxon>Blastocladiomycota</taxon>
        <taxon>Blastocladiomycetes</taxon>
        <taxon>Blastocladiales</taxon>
        <taxon>Blastocladiaceae</taxon>
        <taxon>Allomyces</taxon>
    </lineage>
</organism>
<dbReference type="EMBL" id="GG745410">
    <property type="protein sequence ID" value="KNE73431.1"/>
    <property type="molecule type" value="Genomic_DNA"/>
</dbReference>
<reference evidence="9" key="2">
    <citation type="submission" date="2009-11" db="EMBL/GenBank/DDBJ databases">
        <title>The Genome Sequence of Allomyces macrogynus strain ATCC 38327.</title>
        <authorList>
            <consortium name="The Broad Institute Genome Sequencing Platform"/>
            <person name="Russ C."/>
            <person name="Cuomo C."/>
            <person name="Shea T."/>
            <person name="Young S.K."/>
            <person name="Zeng Q."/>
            <person name="Koehrsen M."/>
            <person name="Haas B."/>
            <person name="Borodovsky M."/>
            <person name="Guigo R."/>
            <person name="Alvarado L."/>
            <person name="Berlin A."/>
            <person name="Borenstein D."/>
            <person name="Chen Z."/>
            <person name="Engels R."/>
            <person name="Freedman E."/>
            <person name="Gellesch M."/>
            <person name="Goldberg J."/>
            <person name="Griggs A."/>
            <person name="Gujja S."/>
            <person name="Heiman D."/>
            <person name="Hepburn T."/>
            <person name="Howarth C."/>
            <person name="Jen D."/>
            <person name="Larson L."/>
            <person name="Lewis B."/>
            <person name="Mehta T."/>
            <person name="Park D."/>
            <person name="Pearson M."/>
            <person name="Roberts A."/>
            <person name="Saif S."/>
            <person name="Shenoy N."/>
            <person name="Sisk P."/>
            <person name="Stolte C."/>
            <person name="Sykes S."/>
            <person name="Walk T."/>
            <person name="White J."/>
            <person name="Yandava C."/>
            <person name="Burger G."/>
            <person name="Gray M.W."/>
            <person name="Holland P.W.H."/>
            <person name="King N."/>
            <person name="Lang F.B.F."/>
            <person name="Roger A.J."/>
            <person name="Ruiz-Trillo I."/>
            <person name="Lander E."/>
            <person name="Nusbaum C."/>
        </authorList>
    </citation>
    <scope>NUCLEOTIDE SEQUENCE [LARGE SCALE GENOMIC DNA]</scope>
    <source>
        <strain evidence="9">ATCC 38327</strain>
    </source>
</reference>
<keyword evidence="2" id="KW-0489">Methyltransferase</keyword>
<dbReference type="Pfam" id="PF13578">
    <property type="entry name" value="Methyltransf_24"/>
    <property type="match status" value="1"/>
</dbReference>
<evidence type="ECO:0000256" key="1">
    <source>
        <dbReference type="ARBA" id="ARBA00012880"/>
    </source>
</evidence>
<dbReference type="SUPFAM" id="SSF53335">
    <property type="entry name" value="S-adenosyl-L-methionine-dependent methyltransferases"/>
    <property type="match status" value="1"/>
</dbReference>
<keyword evidence="4" id="KW-0949">S-adenosyl-L-methionine</keyword>
<evidence type="ECO:0000256" key="3">
    <source>
        <dbReference type="ARBA" id="ARBA00022679"/>
    </source>
</evidence>
<dbReference type="GO" id="GO:0032259">
    <property type="term" value="P:methylation"/>
    <property type="evidence" value="ECO:0007669"/>
    <property type="project" value="UniProtKB-KW"/>
</dbReference>
<dbReference type="PROSITE" id="PS51682">
    <property type="entry name" value="SAM_OMT_I"/>
    <property type="match status" value="1"/>
</dbReference>
<evidence type="ECO:0000313" key="9">
    <source>
        <dbReference type="Proteomes" id="UP000054350"/>
    </source>
</evidence>
<dbReference type="AlphaFoldDB" id="A0A0L0TFH1"/>